<dbReference type="GO" id="GO:0016760">
    <property type="term" value="F:cellulose synthase (UDP-forming) activity"/>
    <property type="evidence" value="ECO:0007669"/>
    <property type="project" value="UniProtKB-EC"/>
</dbReference>
<feature type="transmembrane region" description="Helical" evidence="1">
    <location>
        <begin position="6"/>
        <end position="29"/>
    </location>
</feature>
<keyword evidence="1" id="KW-0812">Transmembrane</keyword>
<reference evidence="3" key="2">
    <citation type="submission" date="2014-09" db="EMBL/GenBank/DDBJ databases">
        <authorList>
            <consortium name="NBRP consortium"/>
            <person name="Sawabe T."/>
            <person name="Meirelles P."/>
            <person name="Nakanishi M."/>
            <person name="Sayaka M."/>
            <person name="Hattori M."/>
            <person name="Ohkuma M."/>
        </authorList>
    </citation>
    <scope>NUCLEOTIDE SEQUENCE [LARGE SCALE GENOMIC DNA]</scope>
    <source>
        <strain evidence="3">JCM 19239</strain>
    </source>
</reference>
<keyword evidence="3" id="KW-1185">Reference proteome</keyword>
<dbReference type="EMBL" id="BBMS01000070">
    <property type="protein sequence ID" value="GAL29659.1"/>
    <property type="molecule type" value="Genomic_DNA"/>
</dbReference>
<evidence type="ECO:0000256" key="1">
    <source>
        <dbReference type="SAM" id="Phobius"/>
    </source>
</evidence>
<evidence type="ECO:0000313" key="3">
    <source>
        <dbReference type="Proteomes" id="UP000029223"/>
    </source>
</evidence>
<dbReference type="EC" id="2.4.1.12" evidence="2"/>
<comment type="caution">
    <text evidence="2">The sequence shown here is derived from an EMBL/GenBank/DDBJ whole genome shotgun (WGS) entry which is preliminary data.</text>
</comment>
<name>A0ABQ0JLN1_9VIBR</name>
<reference evidence="3" key="1">
    <citation type="submission" date="2014-09" db="EMBL/GenBank/DDBJ databases">
        <title>Vibrio variabilis JCM 19239. (C206) whole genome shotgun sequence.</title>
        <authorList>
            <person name="Sawabe T."/>
            <person name="Meirelles P."/>
            <person name="Nakanishi M."/>
            <person name="Sayaka M."/>
            <person name="Hattori M."/>
            <person name="Ohkuma M."/>
        </authorList>
    </citation>
    <scope>NUCLEOTIDE SEQUENCE [LARGE SCALE GENOMIC DNA]</scope>
    <source>
        <strain evidence="3">JCM 19239</strain>
    </source>
</reference>
<organism evidence="2 3">
    <name type="scientific">Vibrio variabilis</name>
    <dbReference type="NCBI Taxonomy" id="990271"/>
    <lineage>
        <taxon>Bacteria</taxon>
        <taxon>Pseudomonadati</taxon>
        <taxon>Pseudomonadota</taxon>
        <taxon>Gammaproteobacteria</taxon>
        <taxon>Vibrionales</taxon>
        <taxon>Vibrionaceae</taxon>
        <taxon>Vibrio</taxon>
    </lineage>
</organism>
<keyword evidence="1" id="KW-1133">Transmembrane helix</keyword>
<keyword evidence="2" id="KW-0328">Glycosyltransferase</keyword>
<dbReference type="Proteomes" id="UP000029223">
    <property type="component" value="Unassembled WGS sequence"/>
</dbReference>
<sequence length="81" mass="9393">MDALWFSLPLAFAESCAFIGSILFTINLWKTKDEPRREPPSNINQCVNQTDEDRPLSVDVFSQATMKNQNWCDSVLKTRRR</sequence>
<accession>A0ABQ0JLN1</accession>
<protein>
    <submittedName>
        <fullName evidence="2">Cellulose synthase</fullName>
        <ecNumber evidence="2">2.4.1.12</ecNumber>
    </submittedName>
</protein>
<keyword evidence="1" id="KW-0472">Membrane</keyword>
<keyword evidence="2" id="KW-0808">Transferase</keyword>
<gene>
    <name evidence="2" type="ORF">JCM19239_2587</name>
</gene>
<proteinExistence type="predicted"/>
<evidence type="ECO:0000313" key="2">
    <source>
        <dbReference type="EMBL" id="GAL29659.1"/>
    </source>
</evidence>